<reference evidence="7 8" key="1">
    <citation type="journal article" date="2007" name="PLoS Genet.">
        <title>A tale of two oxidation states: bacterial colonization of arsenic-rich environments.</title>
        <authorList>
            <person name="Muller D."/>
            <person name="Medigue C."/>
            <person name="Koechler S."/>
            <person name="Barbe V."/>
            <person name="Barakat M."/>
            <person name="Talla E."/>
            <person name="Bonnefoy V."/>
            <person name="Krin E."/>
            <person name="Arsene-Ploetze F."/>
            <person name="Carapito C."/>
            <person name="Chandler M."/>
            <person name="Cournoyer B."/>
            <person name="Cruveiller S."/>
            <person name="Dossat C."/>
            <person name="Duval S."/>
            <person name="Heymann M."/>
            <person name="Leize E."/>
            <person name="Lieutaud A."/>
            <person name="Lievremont D."/>
            <person name="Makita Y."/>
            <person name="Mangenot S."/>
            <person name="Nitschke W."/>
            <person name="Ortet P."/>
            <person name="Perdrial N."/>
            <person name="Schoepp B."/>
            <person name="Siguier N."/>
            <person name="Simeonova D.D."/>
            <person name="Rouy Z."/>
            <person name="Segurens B."/>
            <person name="Turlin E."/>
            <person name="Vallenet D."/>
            <person name="Van Dorsselaer A."/>
            <person name="Weiss S."/>
            <person name="Weissenbach J."/>
            <person name="Lett M.C."/>
            <person name="Danchin A."/>
            <person name="Bertin P.N."/>
        </authorList>
    </citation>
    <scope>NUCLEOTIDE SEQUENCE [LARGE SCALE GENOMIC DNA]</scope>
    <source>
        <strain evidence="8">ULPAs1</strain>
    </source>
</reference>
<feature type="transmembrane region" description="Helical" evidence="5">
    <location>
        <begin position="122"/>
        <end position="144"/>
    </location>
</feature>
<feature type="transmembrane region" description="Helical" evidence="5">
    <location>
        <begin position="66"/>
        <end position="86"/>
    </location>
</feature>
<sequence>MIHSLPLSGHGSTIRSAAFSLLGLLVVMSPLHTKALGIAWLGFFFWGIASTAGAQRTARNGNRASIIWLGACITALLLAGVCALIWHESSDILNPQIRLLVPALSAYLILRKGNLAPQARIYLMHAIALAGITAFIWTAYLSLSGQDVRSSLASNAIPWAVACSFYACLLLPAALAEQQSMLRRWLWLCAVACAVIAVVLSQSLGAFLIIPWCALLCIWFWHRHRVRSSGRLPIIAQLASAIALILASAWWAPGDLLKLHKTAQEISEVRTTQNYNTSTGARLYMWNLAWQGFQHSPWIGVGSAERIRRLQHAGEDEANPDLSKLAVVRGVGHVHNQYLNAALDGGLLGLASLLALLIGLAMATRRLAQTDQVAAWQMGGLLLMHASASMSNVNFLHNYYVMALSLAAVVPLLGAHAPDSPPS</sequence>
<feature type="transmembrane region" description="Helical" evidence="5">
    <location>
        <begin position="182"/>
        <end position="200"/>
    </location>
</feature>
<dbReference type="OrthoDB" id="5508566at2"/>
<keyword evidence="4 5" id="KW-0472">Membrane</keyword>
<feature type="transmembrane region" description="Helical" evidence="5">
    <location>
        <begin position="156"/>
        <end position="175"/>
    </location>
</feature>
<dbReference type="GO" id="GO:0016020">
    <property type="term" value="C:membrane"/>
    <property type="evidence" value="ECO:0007669"/>
    <property type="project" value="UniProtKB-SubCell"/>
</dbReference>
<dbReference type="InterPro" id="IPR051533">
    <property type="entry name" value="WaaL-like"/>
</dbReference>
<protein>
    <recommendedName>
        <fullName evidence="6">O-antigen ligase-related domain-containing protein</fullName>
    </recommendedName>
</protein>
<comment type="subcellular location">
    <subcellularLocation>
        <location evidence="1">Membrane</location>
        <topology evidence="1">Multi-pass membrane protein</topology>
    </subcellularLocation>
</comment>
<evidence type="ECO:0000259" key="6">
    <source>
        <dbReference type="Pfam" id="PF04932"/>
    </source>
</evidence>
<dbReference type="InterPro" id="IPR007016">
    <property type="entry name" value="O-antigen_ligase-rel_domated"/>
</dbReference>
<dbReference type="EMBL" id="CU207211">
    <property type="protein sequence ID" value="CAL60764.1"/>
    <property type="molecule type" value="Genomic_DNA"/>
</dbReference>
<evidence type="ECO:0000256" key="5">
    <source>
        <dbReference type="SAM" id="Phobius"/>
    </source>
</evidence>
<dbReference type="Proteomes" id="UP000006697">
    <property type="component" value="Chromosome"/>
</dbReference>
<feature type="domain" description="O-antigen ligase-related" evidence="6">
    <location>
        <begin position="190"/>
        <end position="353"/>
    </location>
</feature>
<evidence type="ECO:0000313" key="7">
    <source>
        <dbReference type="EMBL" id="CAL60764.1"/>
    </source>
</evidence>
<name>A4G2M7_HERAR</name>
<evidence type="ECO:0000313" key="8">
    <source>
        <dbReference type="Proteomes" id="UP000006697"/>
    </source>
</evidence>
<evidence type="ECO:0000256" key="3">
    <source>
        <dbReference type="ARBA" id="ARBA00022989"/>
    </source>
</evidence>
<evidence type="ECO:0000256" key="2">
    <source>
        <dbReference type="ARBA" id="ARBA00022692"/>
    </source>
</evidence>
<evidence type="ECO:0000256" key="1">
    <source>
        <dbReference type="ARBA" id="ARBA00004141"/>
    </source>
</evidence>
<keyword evidence="2 5" id="KW-0812">Transmembrane</keyword>
<dbReference type="eggNOG" id="COG3307">
    <property type="taxonomic scope" value="Bacteria"/>
</dbReference>
<organism evidence="7 8">
    <name type="scientific">Herminiimonas arsenicoxydans</name>
    <dbReference type="NCBI Taxonomy" id="204773"/>
    <lineage>
        <taxon>Bacteria</taxon>
        <taxon>Pseudomonadati</taxon>
        <taxon>Pseudomonadota</taxon>
        <taxon>Betaproteobacteria</taxon>
        <taxon>Burkholderiales</taxon>
        <taxon>Oxalobacteraceae</taxon>
        <taxon>Herminiimonas</taxon>
    </lineage>
</organism>
<accession>A4G2M7</accession>
<gene>
    <name evidence="7" type="ordered locus">HEAR0558</name>
</gene>
<feature type="transmembrane region" description="Helical" evidence="5">
    <location>
        <begin position="399"/>
        <end position="417"/>
    </location>
</feature>
<proteinExistence type="predicted"/>
<dbReference type="HOGENOM" id="CLU_635819_0_0_4"/>
<dbReference type="Pfam" id="PF04932">
    <property type="entry name" value="Wzy_C"/>
    <property type="match status" value="1"/>
</dbReference>
<keyword evidence="8" id="KW-1185">Reference proteome</keyword>
<dbReference type="PANTHER" id="PTHR37422:SF13">
    <property type="entry name" value="LIPOPOLYSACCHARIDE BIOSYNTHESIS PROTEIN PA4999-RELATED"/>
    <property type="match status" value="1"/>
</dbReference>
<dbReference type="AlphaFoldDB" id="A4G2M7"/>
<keyword evidence="3 5" id="KW-1133">Transmembrane helix</keyword>
<dbReference type="PANTHER" id="PTHR37422">
    <property type="entry name" value="TEICHURONIC ACID BIOSYNTHESIS PROTEIN TUAE"/>
    <property type="match status" value="1"/>
</dbReference>
<dbReference type="KEGG" id="har:HEAR0558"/>
<feature type="transmembrane region" description="Helical" evidence="5">
    <location>
        <begin position="234"/>
        <end position="252"/>
    </location>
</feature>
<feature type="transmembrane region" description="Helical" evidence="5">
    <location>
        <begin position="338"/>
        <end position="361"/>
    </location>
</feature>
<feature type="transmembrane region" description="Helical" evidence="5">
    <location>
        <begin position="37"/>
        <end position="54"/>
    </location>
</feature>
<evidence type="ECO:0000256" key="4">
    <source>
        <dbReference type="ARBA" id="ARBA00023136"/>
    </source>
</evidence>
<dbReference type="STRING" id="204773.HEAR0558"/>